<organism evidence="1">
    <name type="scientific">Anguilla anguilla</name>
    <name type="common">European freshwater eel</name>
    <name type="synonym">Muraena anguilla</name>
    <dbReference type="NCBI Taxonomy" id="7936"/>
    <lineage>
        <taxon>Eukaryota</taxon>
        <taxon>Metazoa</taxon>
        <taxon>Chordata</taxon>
        <taxon>Craniata</taxon>
        <taxon>Vertebrata</taxon>
        <taxon>Euteleostomi</taxon>
        <taxon>Actinopterygii</taxon>
        <taxon>Neopterygii</taxon>
        <taxon>Teleostei</taxon>
        <taxon>Anguilliformes</taxon>
        <taxon>Anguillidae</taxon>
        <taxon>Anguilla</taxon>
    </lineage>
</organism>
<sequence length="124" mass="14416">MPSFLCLFFFYWRKKLIKPNLKTALNDDIDQHLDLDRHALLLMAHPCPSSWTLPFLSSAPSQEATSEIQSDPEETMFTKLNLFYLVPATLPQQRWPKTSRSRLCNAHLKKNNNNLAQRVPLCFL</sequence>
<dbReference type="EMBL" id="GBXM01010114">
    <property type="protein sequence ID" value="JAH98463.1"/>
    <property type="molecule type" value="Transcribed_RNA"/>
</dbReference>
<protein>
    <submittedName>
        <fullName evidence="1">Uncharacterized protein</fullName>
    </submittedName>
</protein>
<dbReference type="AlphaFoldDB" id="A0A0E9X9U2"/>
<reference evidence="1" key="1">
    <citation type="submission" date="2014-11" db="EMBL/GenBank/DDBJ databases">
        <authorList>
            <person name="Amaro Gonzalez C."/>
        </authorList>
    </citation>
    <scope>NUCLEOTIDE SEQUENCE</scope>
</reference>
<accession>A0A0E9X9U2</accession>
<name>A0A0E9X9U2_ANGAN</name>
<proteinExistence type="predicted"/>
<reference evidence="1" key="2">
    <citation type="journal article" date="2015" name="Fish Shellfish Immunol.">
        <title>Early steps in the European eel (Anguilla anguilla)-Vibrio vulnificus interaction in the gills: Role of the RtxA13 toxin.</title>
        <authorList>
            <person name="Callol A."/>
            <person name="Pajuelo D."/>
            <person name="Ebbesson L."/>
            <person name="Teles M."/>
            <person name="MacKenzie S."/>
            <person name="Amaro C."/>
        </authorList>
    </citation>
    <scope>NUCLEOTIDE SEQUENCE</scope>
</reference>
<evidence type="ECO:0000313" key="1">
    <source>
        <dbReference type="EMBL" id="JAH98463.1"/>
    </source>
</evidence>